<feature type="domain" description="Ppx/GppA phosphatase C-terminal" evidence="4">
    <location>
        <begin position="320"/>
        <end position="424"/>
    </location>
</feature>
<dbReference type="RefSeq" id="WP_077589764.1">
    <property type="nucleotide sequence ID" value="NZ_CP019640.1"/>
</dbReference>
<dbReference type="SUPFAM" id="SSF53067">
    <property type="entry name" value="Actin-like ATPase domain"/>
    <property type="match status" value="2"/>
</dbReference>
<dbReference type="Gene3D" id="3.30.420.150">
    <property type="entry name" value="Exopolyphosphatase. Domain 2"/>
    <property type="match status" value="1"/>
</dbReference>
<gene>
    <name evidence="5" type="ORF">B0X71_12705</name>
</gene>
<evidence type="ECO:0000256" key="2">
    <source>
        <dbReference type="ARBA" id="ARBA00022801"/>
    </source>
</evidence>
<feature type="domain" description="Ppx/GppA phosphatase N-terminal" evidence="3">
    <location>
        <begin position="19"/>
        <end position="302"/>
    </location>
</feature>
<dbReference type="GO" id="GO:0016787">
    <property type="term" value="F:hydrolase activity"/>
    <property type="evidence" value="ECO:0007669"/>
    <property type="project" value="UniProtKB-KW"/>
</dbReference>
<dbReference type="InterPro" id="IPR048950">
    <property type="entry name" value="Ppx_GppA_C"/>
</dbReference>
<dbReference type="AlphaFoldDB" id="A0A1Q2L084"/>
<dbReference type="KEGG" id="pmar:B0X71_12705"/>
<dbReference type="CDD" id="cd24052">
    <property type="entry name" value="ASKHA_NBD_HpPPX-GppA-like"/>
    <property type="match status" value="1"/>
</dbReference>
<keyword evidence="6" id="KW-1185">Reference proteome</keyword>
<dbReference type="PIRSF" id="PIRSF001267">
    <property type="entry name" value="Pyrophosphatase_GppA_Ppx"/>
    <property type="match status" value="1"/>
</dbReference>
<dbReference type="Pfam" id="PF21447">
    <property type="entry name" value="Ppx-GppA_III"/>
    <property type="match status" value="1"/>
</dbReference>
<dbReference type="InterPro" id="IPR003695">
    <property type="entry name" value="Ppx_GppA_N"/>
</dbReference>
<proteinExistence type="inferred from homology"/>
<comment type="similarity">
    <text evidence="1">Belongs to the GppA/Ppx family.</text>
</comment>
<accession>A0A1Q2L084</accession>
<dbReference type="GO" id="GO:0006357">
    <property type="term" value="P:regulation of transcription by RNA polymerase II"/>
    <property type="evidence" value="ECO:0007669"/>
    <property type="project" value="TreeGrafter"/>
</dbReference>
<dbReference type="OrthoDB" id="9807195at2"/>
<evidence type="ECO:0000259" key="4">
    <source>
        <dbReference type="Pfam" id="PF21447"/>
    </source>
</evidence>
<name>A0A1Q2L084_9BACL</name>
<protein>
    <submittedName>
        <fullName evidence="5">Exopolyphosphatase</fullName>
    </submittedName>
</protein>
<reference evidence="5 6" key="1">
    <citation type="submission" date="2017-02" db="EMBL/GenBank/DDBJ databases">
        <title>The complete genomic sequence of a novel cold adapted crude oil-degrading bacterium Planococcus qaidamina Y42.</title>
        <authorList>
            <person name="Yang R."/>
        </authorList>
    </citation>
    <scope>NUCLEOTIDE SEQUENCE [LARGE SCALE GENOMIC DNA]</scope>
    <source>
        <strain evidence="5 6">Y42</strain>
    </source>
</reference>
<dbReference type="Proteomes" id="UP000188184">
    <property type="component" value="Chromosome"/>
</dbReference>
<sequence>MEHGKIGVIDIGSNTVRLVIYEHTKERGLDEIQNIKTVARLRTFLDDSMIMAEEGIRRLEEILQSFNEILADFAVTNVYTTATAAVRQASNQQEIISRMEQATGLTIDVLSEEEEAYFGFLAVVHSIPAESGVTIDIGGGSTEITFFQNKKLQHTHSFPFGAVSLKQQFIEEDRLTAANQKKLEAFVTEQFASLPWLQGLGLPVIGIGGSARNVAQIDQEEKHYPISGVHQYQMKPGDLIRMSDRFQGKTLQDMKQVEGLSSDRADIILLAIEVFRILLKTVQANEFIFSRKGLREGIMINAIRQQDEQVFDKHDVFRHSYEELVAEFGVNKEHSEFMKATAVGLYLKCCDLGFFQCNPQDEELIARAASLFSLGEYIDQDGASEHTFYLLANRSIDGLFHKDRVRLALVASYKNKELFSRYAKDFGDWFSDEEIKKYRDFGRLLKFVYALNVSKRQVAREIELVQTPNGFELHVGASGNSMAEEYHAGRQKKHLENFIGQDVLLVFRRLAQSGKEVQR</sequence>
<evidence type="ECO:0000256" key="1">
    <source>
        <dbReference type="ARBA" id="ARBA00007125"/>
    </source>
</evidence>
<evidence type="ECO:0000313" key="5">
    <source>
        <dbReference type="EMBL" id="AQQ53865.1"/>
    </source>
</evidence>
<dbReference type="SUPFAM" id="SSF109604">
    <property type="entry name" value="HD-domain/PDEase-like"/>
    <property type="match status" value="1"/>
</dbReference>
<dbReference type="PANTHER" id="PTHR30005:SF0">
    <property type="entry name" value="RETROGRADE REGULATION PROTEIN 2"/>
    <property type="match status" value="1"/>
</dbReference>
<dbReference type="Gene3D" id="1.10.3210.10">
    <property type="entry name" value="Hypothetical protein af1432"/>
    <property type="match status" value="1"/>
</dbReference>
<dbReference type="InterPro" id="IPR030673">
    <property type="entry name" value="PyroPPase_GppA_Ppx"/>
</dbReference>
<dbReference type="PANTHER" id="PTHR30005">
    <property type="entry name" value="EXOPOLYPHOSPHATASE"/>
    <property type="match status" value="1"/>
</dbReference>
<evidence type="ECO:0000313" key="6">
    <source>
        <dbReference type="Proteomes" id="UP000188184"/>
    </source>
</evidence>
<dbReference type="Gene3D" id="3.30.420.40">
    <property type="match status" value="1"/>
</dbReference>
<dbReference type="InterPro" id="IPR043129">
    <property type="entry name" value="ATPase_NBD"/>
</dbReference>
<keyword evidence="2" id="KW-0378">Hydrolase</keyword>
<dbReference type="InterPro" id="IPR050273">
    <property type="entry name" value="GppA/Ppx_hydrolase"/>
</dbReference>
<dbReference type="EMBL" id="CP019640">
    <property type="protein sequence ID" value="AQQ53865.1"/>
    <property type="molecule type" value="Genomic_DNA"/>
</dbReference>
<dbReference type="Pfam" id="PF02541">
    <property type="entry name" value="Ppx-GppA"/>
    <property type="match status" value="1"/>
</dbReference>
<evidence type="ECO:0000259" key="3">
    <source>
        <dbReference type="Pfam" id="PF02541"/>
    </source>
</evidence>
<organism evidence="5 6">
    <name type="scientific">Planococcus lenghuensis</name>
    <dbReference type="NCBI Taxonomy" id="2213202"/>
    <lineage>
        <taxon>Bacteria</taxon>
        <taxon>Bacillati</taxon>
        <taxon>Bacillota</taxon>
        <taxon>Bacilli</taxon>
        <taxon>Bacillales</taxon>
        <taxon>Caryophanaceae</taxon>
        <taxon>Planococcus</taxon>
    </lineage>
</organism>